<dbReference type="Pfam" id="PF13460">
    <property type="entry name" value="NAD_binding_10"/>
    <property type="match status" value="1"/>
</dbReference>
<dbReference type="PANTHER" id="PTHR47129">
    <property type="entry name" value="QUINONE OXIDOREDUCTASE 2"/>
    <property type="match status" value="1"/>
</dbReference>
<dbReference type="InterPro" id="IPR036291">
    <property type="entry name" value="NAD(P)-bd_dom_sf"/>
</dbReference>
<dbReference type="Gene3D" id="3.90.25.10">
    <property type="entry name" value="UDP-galactose 4-epimerase, domain 1"/>
    <property type="match status" value="1"/>
</dbReference>
<gene>
    <name evidence="2" type="ORF">C9J01_10875</name>
</gene>
<dbReference type="EMBL" id="PYMB01000003">
    <property type="protein sequence ID" value="PSW13342.1"/>
    <property type="molecule type" value="Genomic_DNA"/>
</dbReference>
<dbReference type="PANTHER" id="PTHR47129:SF1">
    <property type="entry name" value="NMRA-LIKE DOMAIN-CONTAINING PROTEIN"/>
    <property type="match status" value="1"/>
</dbReference>
<dbReference type="RefSeq" id="WP_107298164.1">
    <property type="nucleotide sequence ID" value="NZ_PYMB01000003.1"/>
</dbReference>
<dbReference type="CDD" id="cd05269">
    <property type="entry name" value="TMR_SDR_a"/>
    <property type="match status" value="1"/>
</dbReference>
<feature type="domain" description="NAD(P)-binding" evidence="1">
    <location>
        <begin position="8"/>
        <end position="145"/>
    </location>
</feature>
<dbReference type="SUPFAM" id="SSF51735">
    <property type="entry name" value="NAD(P)-binding Rossmann-fold domains"/>
    <property type="match status" value="1"/>
</dbReference>
<dbReference type="AlphaFoldDB" id="A0A2T3NFN0"/>
<dbReference type="InterPro" id="IPR052718">
    <property type="entry name" value="NmrA-type_oxidoreductase"/>
</dbReference>
<evidence type="ECO:0000313" key="2">
    <source>
        <dbReference type="EMBL" id="PSW13342.1"/>
    </source>
</evidence>
<evidence type="ECO:0000259" key="1">
    <source>
        <dbReference type="Pfam" id="PF13460"/>
    </source>
</evidence>
<accession>A0A2T3NFN0</accession>
<dbReference type="Gene3D" id="3.40.50.720">
    <property type="entry name" value="NAD(P)-binding Rossmann-like Domain"/>
    <property type="match status" value="1"/>
</dbReference>
<evidence type="ECO:0000313" key="3">
    <source>
        <dbReference type="Proteomes" id="UP000241346"/>
    </source>
</evidence>
<comment type="caution">
    <text evidence="2">The sequence shown here is derived from an EMBL/GenBank/DDBJ whole genome shotgun (WGS) entry which is preliminary data.</text>
</comment>
<name>A0A2T3NFN0_9GAMM</name>
<reference evidence="2 3" key="1">
    <citation type="submission" date="2018-03" db="EMBL/GenBank/DDBJ databases">
        <title>Whole genome sequencing of Histamine producing bacteria.</title>
        <authorList>
            <person name="Butler K."/>
        </authorList>
    </citation>
    <scope>NUCLEOTIDE SEQUENCE [LARGE SCALE GENOMIC DNA]</scope>
    <source>
        <strain evidence="2 3">DSM 19138</strain>
    </source>
</reference>
<sequence length="284" mass="31255">MKIAVTAASGQLGAAIVKATVELTSKDDVIALARTPDKAKHLGVEVRPGDYNQPEQLEESLASVDTLLIVSGMDAPDKRIEQHRNVIKAAKRAGVNKIVYTSVQGAEVGTAFSPVIQSNRQTEQDVRESGLEWVIGRNGIYIEPDIEYIDSYKKLGQIYNCAGDGKCGYTTREELAFAYAKMLTEDKHNRQTYNLNGEALTQYQLADYLNLAFGTKLNYVPMSVEEYRKDRIAELGDFIGTVIAGIYQGIQEGAADNPSHFELAAGRQHISWGEYFNGLKAQGK</sequence>
<protein>
    <submittedName>
        <fullName evidence="2">NAD(P)-dependent oxidoreductase</fullName>
    </submittedName>
</protein>
<organism evidence="2 3">
    <name type="scientific">Photobacterium rosenbergii</name>
    <dbReference type="NCBI Taxonomy" id="294936"/>
    <lineage>
        <taxon>Bacteria</taxon>
        <taxon>Pseudomonadati</taxon>
        <taxon>Pseudomonadota</taxon>
        <taxon>Gammaproteobacteria</taxon>
        <taxon>Vibrionales</taxon>
        <taxon>Vibrionaceae</taxon>
        <taxon>Photobacterium</taxon>
    </lineage>
</organism>
<dbReference type="Proteomes" id="UP000241346">
    <property type="component" value="Unassembled WGS sequence"/>
</dbReference>
<dbReference type="OrthoDB" id="5510591at2"/>
<proteinExistence type="predicted"/>
<dbReference type="InterPro" id="IPR016040">
    <property type="entry name" value="NAD(P)-bd_dom"/>
</dbReference>